<organism evidence="2 3">
    <name type="scientific">Lepraria finkii</name>
    <dbReference type="NCBI Taxonomy" id="1340010"/>
    <lineage>
        <taxon>Eukaryota</taxon>
        <taxon>Fungi</taxon>
        <taxon>Dikarya</taxon>
        <taxon>Ascomycota</taxon>
        <taxon>Pezizomycotina</taxon>
        <taxon>Lecanoromycetes</taxon>
        <taxon>OSLEUM clade</taxon>
        <taxon>Lecanoromycetidae</taxon>
        <taxon>Lecanorales</taxon>
        <taxon>Lecanorineae</taxon>
        <taxon>Stereocaulaceae</taxon>
        <taxon>Lepraria</taxon>
    </lineage>
</organism>
<reference evidence="2 3" key="1">
    <citation type="submission" date="2024-09" db="EMBL/GenBank/DDBJ databases">
        <title>Rethinking Asexuality: The Enigmatic Case of Functional Sexual Genes in Lepraria (Stereocaulaceae).</title>
        <authorList>
            <person name="Doellman M."/>
            <person name="Sun Y."/>
            <person name="Barcenas-Pena A."/>
            <person name="Lumbsch H.T."/>
            <person name="Grewe F."/>
        </authorList>
    </citation>
    <scope>NUCLEOTIDE SEQUENCE [LARGE SCALE GENOMIC DNA]</scope>
    <source>
        <strain evidence="2 3">Grewe 0041</strain>
    </source>
</reference>
<feature type="region of interest" description="Disordered" evidence="1">
    <location>
        <begin position="56"/>
        <end position="110"/>
    </location>
</feature>
<feature type="compositionally biased region" description="Basic residues" evidence="1">
    <location>
        <begin position="1"/>
        <end position="11"/>
    </location>
</feature>
<gene>
    <name evidence="2" type="ORF">ABVK25_010567</name>
</gene>
<sequence>MELTKGIKRRRSDGEGSAIPARRKRSRKTKDFDSDIKLESGLQSTYEFLDETAKLYGQRSTGTSTPPTRSERSSLSNTSSTDEITAATETPASSVCTDIFDKLDPLLHDE</sequence>
<name>A0ABR4ATW5_9LECA</name>
<feature type="compositionally biased region" description="Basic and acidic residues" evidence="1">
    <location>
        <begin position="99"/>
        <end position="110"/>
    </location>
</feature>
<evidence type="ECO:0000256" key="1">
    <source>
        <dbReference type="SAM" id="MobiDB-lite"/>
    </source>
</evidence>
<evidence type="ECO:0000313" key="2">
    <source>
        <dbReference type="EMBL" id="KAL2049138.1"/>
    </source>
</evidence>
<feature type="region of interest" description="Disordered" evidence="1">
    <location>
        <begin position="1"/>
        <end position="33"/>
    </location>
</feature>
<keyword evidence="3" id="KW-1185">Reference proteome</keyword>
<dbReference type="Proteomes" id="UP001590951">
    <property type="component" value="Unassembled WGS sequence"/>
</dbReference>
<feature type="compositionally biased region" description="Polar residues" evidence="1">
    <location>
        <begin position="87"/>
        <end position="96"/>
    </location>
</feature>
<evidence type="ECO:0000313" key="3">
    <source>
        <dbReference type="Proteomes" id="UP001590951"/>
    </source>
</evidence>
<feature type="compositionally biased region" description="Low complexity" evidence="1">
    <location>
        <begin position="59"/>
        <end position="81"/>
    </location>
</feature>
<accession>A0ABR4ATW5</accession>
<dbReference type="EMBL" id="JBHFEH010000070">
    <property type="protein sequence ID" value="KAL2049138.1"/>
    <property type="molecule type" value="Genomic_DNA"/>
</dbReference>
<comment type="caution">
    <text evidence="2">The sequence shown here is derived from an EMBL/GenBank/DDBJ whole genome shotgun (WGS) entry which is preliminary data.</text>
</comment>
<protein>
    <submittedName>
        <fullName evidence="2">Uncharacterized protein</fullName>
    </submittedName>
</protein>
<proteinExistence type="predicted"/>